<gene>
    <name evidence="1" type="primary">91</name>
    <name evidence="1" type="ORF">PBI_INDLULAMITHI_91</name>
</gene>
<dbReference type="Proteomes" id="UP000423609">
    <property type="component" value="Segment"/>
</dbReference>
<evidence type="ECO:0000313" key="1">
    <source>
        <dbReference type="EMBL" id="QGJ90129.1"/>
    </source>
</evidence>
<dbReference type="RefSeq" id="YP_009853842.1">
    <property type="nucleotide sequence ID" value="NC_048824.1"/>
</dbReference>
<sequence>MSADSHAPCPKCNAPLVIDQTNPEQYDLPTPVRENYEFYIKDNRVVADYRADCWDCGWHFEFKHEEPIP</sequence>
<name>A0A649VDD2_9CAUD</name>
<dbReference type="EMBL" id="MN585993">
    <property type="protein sequence ID" value="QGJ90129.1"/>
    <property type="molecule type" value="Genomic_DNA"/>
</dbReference>
<dbReference type="KEGG" id="vg:55624528"/>
<proteinExistence type="predicted"/>
<evidence type="ECO:0000313" key="2">
    <source>
        <dbReference type="Proteomes" id="UP000423609"/>
    </source>
</evidence>
<keyword evidence="2" id="KW-1185">Reference proteome</keyword>
<dbReference type="GeneID" id="55624528"/>
<protein>
    <submittedName>
        <fullName evidence="1">Uncharacterized protein</fullName>
    </submittedName>
</protein>
<organism evidence="1 2">
    <name type="scientific">Mycobacterium phage Indlulamithi</name>
    <dbReference type="NCBI Taxonomy" id="2656582"/>
    <lineage>
        <taxon>Viruses</taxon>
        <taxon>Duplodnaviria</taxon>
        <taxon>Heunggongvirae</taxon>
        <taxon>Uroviricota</taxon>
        <taxon>Caudoviricetes</taxon>
        <taxon>Indlulamithivirus</taxon>
        <taxon>Indlulamithivirus indlulamithi</taxon>
    </lineage>
</organism>
<reference evidence="1 2" key="1">
    <citation type="submission" date="2019-10" db="EMBL/GenBank/DDBJ databases">
        <authorList>
            <person name="Garlena R.A."/>
            <person name="Russell D.A."/>
            <person name="Pope W.H."/>
            <person name="Jacobs-Sera D."/>
            <person name="Hatfull G.F."/>
        </authorList>
    </citation>
    <scope>NUCLEOTIDE SEQUENCE [LARGE SCALE GENOMIC DNA]</scope>
</reference>
<accession>A0A649VDD2</accession>